<dbReference type="AlphaFoldDB" id="A0AAV6YQ61"/>
<dbReference type="Gene3D" id="1.10.10.60">
    <property type="entry name" value="Homeodomain-like"/>
    <property type="match status" value="1"/>
</dbReference>
<feature type="domain" description="SANT" evidence="1">
    <location>
        <begin position="26"/>
        <end position="46"/>
    </location>
</feature>
<comment type="caution">
    <text evidence="2">The sequence shown here is derived from an EMBL/GenBank/DDBJ whole genome shotgun (WGS) entry which is preliminary data.</text>
</comment>
<gene>
    <name evidence="2" type="ORF">GDO81_026990</name>
</gene>
<dbReference type="Proteomes" id="UP000824782">
    <property type="component" value="Unassembled WGS sequence"/>
</dbReference>
<evidence type="ECO:0000313" key="2">
    <source>
        <dbReference type="EMBL" id="KAG8536166.1"/>
    </source>
</evidence>
<dbReference type="EMBL" id="WNYA01049213">
    <property type="protein sequence ID" value="KAG8536166.1"/>
    <property type="molecule type" value="Genomic_DNA"/>
</dbReference>
<accession>A0AAV6YQ61</accession>
<proteinExistence type="predicted"/>
<sequence length="107" mass="12543">MFCVCIFMDEIKNQIMRMSCFSFCKVRTRSVGECVQYYYTWKKSERYEHYTQSRLGRRKPLMNTTTVEYECEVSNLDCSFGLRGSALRKDAIGKTISMIFLLSLTPA</sequence>
<organism evidence="2 3">
    <name type="scientific">Engystomops pustulosus</name>
    <name type="common">Tungara frog</name>
    <name type="synonym">Physalaemus pustulosus</name>
    <dbReference type="NCBI Taxonomy" id="76066"/>
    <lineage>
        <taxon>Eukaryota</taxon>
        <taxon>Metazoa</taxon>
        <taxon>Chordata</taxon>
        <taxon>Craniata</taxon>
        <taxon>Vertebrata</taxon>
        <taxon>Euteleostomi</taxon>
        <taxon>Amphibia</taxon>
        <taxon>Batrachia</taxon>
        <taxon>Anura</taxon>
        <taxon>Neobatrachia</taxon>
        <taxon>Hyloidea</taxon>
        <taxon>Leptodactylidae</taxon>
        <taxon>Leiuperinae</taxon>
        <taxon>Engystomops</taxon>
    </lineage>
</organism>
<protein>
    <recommendedName>
        <fullName evidence="1">SANT domain-containing protein</fullName>
    </recommendedName>
</protein>
<dbReference type="PROSITE" id="PS51293">
    <property type="entry name" value="SANT"/>
    <property type="match status" value="1"/>
</dbReference>
<evidence type="ECO:0000313" key="3">
    <source>
        <dbReference type="Proteomes" id="UP000824782"/>
    </source>
</evidence>
<keyword evidence="3" id="KW-1185">Reference proteome</keyword>
<name>A0AAV6YQ61_ENGPU</name>
<evidence type="ECO:0000259" key="1">
    <source>
        <dbReference type="PROSITE" id="PS51293"/>
    </source>
</evidence>
<dbReference type="InterPro" id="IPR017884">
    <property type="entry name" value="SANT_dom"/>
</dbReference>
<reference evidence="2" key="1">
    <citation type="thesis" date="2020" institute="ProQuest LLC" country="789 East Eisenhower Parkway, Ann Arbor, MI, USA">
        <title>Comparative Genomics and Chromosome Evolution.</title>
        <authorList>
            <person name="Mudd A.B."/>
        </authorList>
    </citation>
    <scope>NUCLEOTIDE SEQUENCE</scope>
    <source>
        <strain evidence="2">237g6f4</strain>
        <tissue evidence="2">Blood</tissue>
    </source>
</reference>